<organism evidence="5 6">
    <name type="scientific">Pristionchus mayeri</name>
    <dbReference type="NCBI Taxonomy" id="1317129"/>
    <lineage>
        <taxon>Eukaryota</taxon>
        <taxon>Metazoa</taxon>
        <taxon>Ecdysozoa</taxon>
        <taxon>Nematoda</taxon>
        <taxon>Chromadorea</taxon>
        <taxon>Rhabditida</taxon>
        <taxon>Rhabditina</taxon>
        <taxon>Diplogasteromorpha</taxon>
        <taxon>Diplogasteroidea</taxon>
        <taxon>Neodiplogasteridae</taxon>
        <taxon>Pristionchus</taxon>
    </lineage>
</organism>
<proteinExistence type="predicted"/>
<name>A0AAN5C7J2_9BILA</name>
<dbReference type="PROSITE" id="PS50102">
    <property type="entry name" value="RRM"/>
    <property type="match status" value="2"/>
</dbReference>
<sequence length="298" mass="32643">DPDSIKMFVGQIPFSYGARECRELFEEYGPVFNVVVHRDIETMESKGCCFVTFFHRADALSALSALHNVKQLPGTAHPIQMMPATHKEKLLSAKRSLFVGQISIKMNEEDVKMMFNQFGRIEDCTVIRDAYGVSKGCAFITFDSQSSAEDAINAMHNSIAMEGCSSPLVVEFRQMSKHEGKDGNGSKQNEFLPSTTYSQLLQRNNLLELLLQNPQGMIGTGVGQNQGLIGSGIGQPNGLSMLGNALTLNPSLIAAKQKALLQDILQRQQLIDSLLQQQQQTAASAKYGLNEGLLSPLS</sequence>
<dbReference type="InterPro" id="IPR000504">
    <property type="entry name" value="RRM_dom"/>
</dbReference>
<dbReference type="InterPro" id="IPR012677">
    <property type="entry name" value="Nucleotide-bd_a/b_plait_sf"/>
</dbReference>
<feature type="domain" description="RRM" evidence="4">
    <location>
        <begin position="5"/>
        <end position="86"/>
    </location>
</feature>
<keyword evidence="1" id="KW-0677">Repeat</keyword>
<dbReference type="SUPFAM" id="SSF54928">
    <property type="entry name" value="RNA-binding domain, RBD"/>
    <property type="match status" value="2"/>
</dbReference>
<comment type="caution">
    <text evidence="5">The sequence shown here is derived from an EMBL/GenBank/DDBJ whole genome shotgun (WGS) entry which is preliminary data.</text>
</comment>
<dbReference type="FunFam" id="3.30.70.330:FF:000013">
    <property type="entry name" value="CUGBP Elav-like family member 1 isoform 2"/>
    <property type="match status" value="1"/>
</dbReference>
<evidence type="ECO:0000256" key="2">
    <source>
        <dbReference type="ARBA" id="ARBA00022884"/>
    </source>
</evidence>
<dbReference type="Pfam" id="PF00076">
    <property type="entry name" value="RRM_1"/>
    <property type="match status" value="2"/>
</dbReference>
<evidence type="ECO:0000313" key="5">
    <source>
        <dbReference type="EMBL" id="GMR31386.1"/>
    </source>
</evidence>
<dbReference type="InterPro" id="IPR035979">
    <property type="entry name" value="RBD_domain_sf"/>
</dbReference>
<evidence type="ECO:0000256" key="3">
    <source>
        <dbReference type="PROSITE-ProRule" id="PRU00176"/>
    </source>
</evidence>
<dbReference type="EMBL" id="BTRK01000001">
    <property type="protein sequence ID" value="GMR31386.1"/>
    <property type="molecule type" value="Genomic_DNA"/>
</dbReference>
<feature type="non-terminal residue" evidence="5">
    <location>
        <position position="1"/>
    </location>
</feature>
<reference evidence="6" key="1">
    <citation type="submission" date="2022-10" db="EMBL/GenBank/DDBJ databases">
        <title>Genome assembly of Pristionchus species.</title>
        <authorList>
            <person name="Yoshida K."/>
            <person name="Sommer R.J."/>
        </authorList>
    </citation>
    <scope>NUCLEOTIDE SEQUENCE [LARGE SCALE GENOMIC DNA]</scope>
    <source>
        <strain evidence="6">RS5460</strain>
    </source>
</reference>
<protein>
    <recommendedName>
        <fullName evidence="4">RRM domain-containing protein</fullName>
    </recommendedName>
</protein>
<dbReference type="Gene3D" id="3.30.70.330">
    <property type="match status" value="2"/>
</dbReference>
<gene>
    <name evidence="5" type="ORF">PMAYCL1PPCAC_01581</name>
</gene>
<evidence type="ECO:0000313" key="6">
    <source>
        <dbReference type="Proteomes" id="UP001328107"/>
    </source>
</evidence>
<dbReference type="SMART" id="SM00360">
    <property type="entry name" value="RRM"/>
    <property type="match status" value="2"/>
</dbReference>
<keyword evidence="2 3" id="KW-0694">RNA-binding</keyword>
<evidence type="ECO:0000259" key="4">
    <source>
        <dbReference type="PROSITE" id="PS50102"/>
    </source>
</evidence>
<accession>A0AAN5C7J2</accession>
<evidence type="ECO:0000256" key="1">
    <source>
        <dbReference type="ARBA" id="ARBA00022737"/>
    </source>
</evidence>
<feature type="non-terminal residue" evidence="5">
    <location>
        <position position="298"/>
    </location>
</feature>
<feature type="domain" description="RRM" evidence="4">
    <location>
        <begin position="95"/>
        <end position="175"/>
    </location>
</feature>
<dbReference type="AlphaFoldDB" id="A0AAN5C7J2"/>
<dbReference type="Proteomes" id="UP001328107">
    <property type="component" value="Unassembled WGS sequence"/>
</dbReference>
<dbReference type="GO" id="GO:0003723">
    <property type="term" value="F:RNA binding"/>
    <property type="evidence" value="ECO:0007669"/>
    <property type="project" value="UniProtKB-UniRule"/>
</dbReference>
<dbReference type="PANTHER" id="PTHR24012">
    <property type="entry name" value="RNA BINDING PROTEIN"/>
    <property type="match status" value="1"/>
</dbReference>
<keyword evidence="6" id="KW-1185">Reference proteome</keyword>